<dbReference type="EMBL" id="BBTG02000056">
    <property type="protein sequence ID" value="GAO18931.1"/>
    <property type="molecule type" value="Genomic_DNA"/>
</dbReference>
<dbReference type="Proteomes" id="UP000054053">
    <property type="component" value="Unassembled WGS sequence"/>
</dbReference>
<organism evidence="2 3">
    <name type="scientific">Ustilaginoidea virens</name>
    <name type="common">Rice false smut fungus</name>
    <name type="synonym">Villosiclava virens</name>
    <dbReference type="NCBI Taxonomy" id="1159556"/>
    <lineage>
        <taxon>Eukaryota</taxon>
        <taxon>Fungi</taxon>
        <taxon>Dikarya</taxon>
        <taxon>Ascomycota</taxon>
        <taxon>Pezizomycotina</taxon>
        <taxon>Sordariomycetes</taxon>
        <taxon>Hypocreomycetidae</taxon>
        <taxon>Hypocreales</taxon>
        <taxon>Clavicipitaceae</taxon>
        <taxon>Ustilaginoidea</taxon>
    </lineage>
</organism>
<evidence type="ECO:0000256" key="1">
    <source>
        <dbReference type="SAM" id="MobiDB-lite"/>
    </source>
</evidence>
<comment type="caution">
    <text evidence="2">The sequence shown here is derived from an EMBL/GenBank/DDBJ whole genome shotgun (WGS) entry which is preliminary data.</text>
</comment>
<protein>
    <submittedName>
        <fullName evidence="2">Uncharacterized protein</fullName>
    </submittedName>
</protein>
<accession>A0A1B5L5W9</accession>
<evidence type="ECO:0000313" key="3">
    <source>
        <dbReference type="Proteomes" id="UP000054053"/>
    </source>
</evidence>
<reference evidence="3" key="1">
    <citation type="journal article" date="2016" name="Genome Announc.">
        <title>Genome sequence of Ustilaginoidea virens IPU010, a rice pathogenic fungus causing false smut.</title>
        <authorList>
            <person name="Kumagai T."/>
            <person name="Ishii T."/>
            <person name="Terai G."/>
            <person name="Umemura M."/>
            <person name="Machida M."/>
            <person name="Asai K."/>
        </authorList>
    </citation>
    <scope>NUCLEOTIDE SEQUENCE [LARGE SCALE GENOMIC DNA]</scope>
    <source>
        <strain evidence="3">IPU010</strain>
    </source>
</reference>
<evidence type="ECO:0000313" key="2">
    <source>
        <dbReference type="EMBL" id="GAO18931.1"/>
    </source>
</evidence>
<proteinExistence type="predicted"/>
<name>A0A1B5L5W9_USTVR</name>
<dbReference type="AlphaFoldDB" id="A0A1B5L5W9"/>
<gene>
    <name evidence="2" type="ORF">UVI_02058850</name>
</gene>
<sequence>MAVAVCTSVVQGKRSDMTSLAGVPETEANVGGVAPPMAGVAPTDMESDHAPGDVA</sequence>
<feature type="compositionally biased region" description="Basic and acidic residues" evidence="1">
    <location>
        <begin position="46"/>
        <end position="55"/>
    </location>
</feature>
<feature type="region of interest" description="Disordered" evidence="1">
    <location>
        <begin position="27"/>
        <end position="55"/>
    </location>
</feature>